<dbReference type="EMBL" id="QWEA01000486">
    <property type="protein sequence ID" value="RIJ23220.1"/>
    <property type="molecule type" value="Genomic_DNA"/>
</dbReference>
<dbReference type="OrthoDB" id="5513015at2"/>
<protein>
    <recommendedName>
        <fullName evidence="5">Cytoplasmic protein</fullName>
    </recommendedName>
</protein>
<dbReference type="Proteomes" id="UP000266634">
    <property type="component" value="Unassembled WGS sequence"/>
</dbReference>
<name>A0A0D5CF64_9MICO</name>
<dbReference type="AlphaFoldDB" id="A0A0D5CF64"/>
<evidence type="ECO:0000313" key="3">
    <source>
        <dbReference type="Proteomes" id="UP000032604"/>
    </source>
</evidence>
<evidence type="ECO:0000313" key="4">
    <source>
        <dbReference type="Proteomes" id="UP000266634"/>
    </source>
</evidence>
<evidence type="ECO:0000313" key="1">
    <source>
        <dbReference type="EMBL" id="AJW77940.1"/>
    </source>
</evidence>
<dbReference type="KEGG" id="cmh:VO01_01210"/>
<accession>A0A0D5CF64</accession>
<evidence type="ECO:0000313" key="2">
    <source>
        <dbReference type="EMBL" id="RIJ23220.1"/>
    </source>
</evidence>
<reference evidence="2 4" key="2">
    <citation type="submission" date="2018-08" db="EMBL/GenBank/DDBJ databases">
        <title>Genome Sequence of Clavibacter michiganensis Subspecies type strains, and the Atypical Peach-Colored Strains Isolated from Tomato.</title>
        <authorList>
            <person name="Osdaghi E."/>
            <person name="Portier P."/>
            <person name="Briand M."/>
            <person name="Jacques M.-A."/>
        </authorList>
    </citation>
    <scope>NUCLEOTIDE SEQUENCE [LARGE SCALE GENOMIC DNA]</scope>
    <source>
        <strain evidence="2 4">CFBP 6488</strain>
    </source>
</reference>
<proteinExistence type="predicted"/>
<dbReference type="RefSeq" id="WP_045526294.1">
    <property type="nucleotide sequence ID" value="NZ_CP011043.1"/>
</dbReference>
<evidence type="ECO:0008006" key="5">
    <source>
        <dbReference type="Google" id="ProtNLM"/>
    </source>
</evidence>
<dbReference type="HOGENOM" id="CLU_142747_0_0_11"/>
<organism evidence="1 3">
    <name type="scientific">Clavibacter michiganensis subsp. insidiosus</name>
    <dbReference type="NCBI Taxonomy" id="33014"/>
    <lineage>
        <taxon>Bacteria</taxon>
        <taxon>Bacillati</taxon>
        <taxon>Actinomycetota</taxon>
        <taxon>Actinomycetes</taxon>
        <taxon>Micrococcales</taxon>
        <taxon>Microbacteriaceae</taxon>
        <taxon>Clavibacter</taxon>
    </lineage>
</organism>
<dbReference type="Pfam" id="PF03013">
    <property type="entry name" value="Pyr_excise"/>
    <property type="match status" value="1"/>
</dbReference>
<dbReference type="NCBIfam" id="NF038085">
    <property type="entry name" value="MSMEG_6728_fam"/>
    <property type="match status" value="1"/>
</dbReference>
<dbReference type="PATRIC" id="fig|33014.5.peg.259"/>
<gene>
    <name evidence="2" type="ORF">DZF93_11460</name>
    <name evidence="1" type="ORF">VO01_01210</name>
</gene>
<reference evidence="1 3" key="1">
    <citation type="journal article" date="2015" name="Genome Announc.">
        <title>Complete Genome Sequence of Clavibacter michiganensis subsp. insidiosus R1-1 Using PacBio Single-Molecule Real-Time Technology.</title>
        <authorList>
            <person name="Lu Y."/>
            <person name="Samac D.A."/>
            <person name="Glazebrook J."/>
            <person name="Ishimaru C.A."/>
        </authorList>
    </citation>
    <scope>NUCLEOTIDE SEQUENCE [LARGE SCALE GENOMIC DNA]</scope>
    <source>
        <strain evidence="1 3">R1-1</strain>
    </source>
</reference>
<dbReference type="InterPro" id="IPR004260">
    <property type="entry name" value="Pyr-dimer_DNA_glycosylase"/>
</dbReference>
<dbReference type="Proteomes" id="UP000032604">
    <property type="component" value="Chromosome"/>
</dbReference>
<sequence>MQTFLPYPDLAESMAVLDDKRLGKQRVETLQVMKAVTVAGYGWQSHPVTRMWRGYRPALMEYQEATCAEWTRRGFADTCFEKTLAVIAEVPEDLVAYTEGRIELPPWWGRAELHLSHRSKLLAKAPELYRPAFPGDPDDLDYVWPGASA</sequence>
<dbReference type="EMBL" id="CP011043">
    <property type="protein sequence ID" value="AJW77940.1"/>
    <property type="molecule type" value="Genomic_DNA"/>
</dbReference>